<reference evidence="2" key="1">
    <citation type="journal article" date="2013" name="Genome Biol.">
        <title>Reference genomes and transcriptomes of Nicotiana sylvestris and Nicotiana tomentosiformis.</title>
        <authorList>
            <person name="Sierro N."/>
            <person name="Battey J.N."/>
            <person name="Ouadi S."/>
            <person name="Bovet L."/>
            <person name="Goepfert S."/>
            <person name="Bakaher N."/>
            <person name="Peitsch M.C."/>
            <person name="Ivanov N.V."/>
        </authorList>
    </citation>
    <scope>NUCLEOTIDE SEQUENCE [LARGE SCALE GENOMIC DNA]</scope>
</reference>
<dbReference type="Proteomes" id="UP000189701">
    <property type="component" value="Unplaced"/>
</dbReference>
<sequence>MSSFRADRIWMYNRLVPSRKGVTSAFIEGVHEFVRFALMQHDFVSNGSIRCPCSRCQNISGFLEPHDVKAHLYRNGSDYYQWESHGEPFVPISRPQSSANTESEIGPDRTTVNPYRTMVLDAIGPSFNFESDGFDLDDEEEQPPNRNAQEFFDMLKASEEPLFNRCVNHSTLSAVCRLLNIKSEFNMSDNCYNQILLFLKEILPEDAKLPNDYYRTKQMVAKLGLGYEKIDVCETGCILYYKDNKDKINCPKCGKPRYKPKKGGNGRQKDVPYKVLCYFPITPRLQRLYMSSKTTEHMIRHRKSRREPGVMSHPSDGEAWKKFDQCHPDFAVEPRNIRLGLVADGFSPYGQMDHPYSCWPVIITPYNLPPGMCMSSPYMFLSLLIPGPKSPRKNIDLYLQPLIDELKQLWVDGAETYDSYKKQNFQMRAALMWTINDFPAYGMLSGWSTHGHLSCPCCMEKSKAFHLKDGRKASFFDCHRQCCKAFL</sequence>
<dbReference type="KEGG" id="nsy:104239853"/>
<dbReference type="Pfam" id="PF13963">
    <property type="entry name" value="Transpos_assoc"/>
    <property type="match status" value="1"/>
</dbReference>
<dbReference type="OrthoDB" id="1071601at2759"/>
<reference evidence="3" key="2">
    <citation type="submission" date="2025-08" db="UniProtKB">
        <authorList>
            <consortium name="RefSeq"/>
        </authorList>
    </citation>
    <scope>IDENTIFICATION</scope>
    <source>
        <tissue evidence="3">Leaf</tissue>
    </source>
</reference>
<dbReference type="InterPro" id="IPR004242">
    <property type="entry name" value="Transposase_21"/>
</dbReference>
<name>A0A1U7XPS0_NICSY</name>
<proteinExistence type="predicted"/>
<evidence type="ECO:0000313" key="3">
    <source>
        <dbReference type="RefSeq" id="XP_009792883.1"/>
    </source>
</evidence>
<dbReference type="RefSeq" id="XP_009792883.1">
    <property type="nucleotide sequence ID" value="XM_009794581.1"/>
</dbReference>
<dbReference type="AlphaFoldDB" id="A0A1U7XPS0"/>
<dbReference type="PANTHER" id="PTHR10775:SF166">
    <property type="entry name" value="OS04G0146034 PROTEIN"/>
    <property type="match status" value="1"/>
</dbReference>
<evidence type="ECO:0000259" key="1">
    <source>
        <dbReference type="Pfam" id="PF13963"/>
    </source>
</evidence>
<dbReference type="GeneID" id="104239853"/>
<accession>A0A1U7XPS0</accession>
<dbReference type="Pfam" id="PF02992">
    <property type="entry name" value="Transposase_21"/>
    <property type="match status" value="1"/>
</dbReference>
<dbReference type="InterPro" id="IPR029480">
    <property type="entry name" value="Transpos_assoc"/>
</dbReference>
<organism evidence="2 3">
    <name type="scientific">Nicotiana sylvestris</name>
    <name type="common">Wood tobacco</name>
    <name type="synonym">South American tobacco</name>
    <dbReference type="NCBI Taxonomy" id="4096"/>
    <lineage>
        <taxon>Eukaryota</taxon>
        <taxon>Viridiplantae</taxon>
        <taxon>Streptophyta</taxon>
        <taxon>Embryophyta</taxon>
        <taxon>Tracheophyta</taxon>
        <taxon>Spermatophyta</taxon>
        <taxon>Magnoliopsida</taxon>
        <taxon>eudicotyledons</taxon>
        <taxon>Gunneridae</taxon>
        <taxon>Pentapetalae</taxon>
        <taxon>asterids</taxon>
        <taxon>lamiids</taxon>
        <taxon>Solanales</taxon>
        <taxon>Solanaceae</taxon>
        <taxon>Nicotianoideae</taxon>
        <taxon>Nicotianeae</taxon>
        <taxon>Nicotiana</taxon>
    </lineage>
</organism>
<keyword evidence="2" id="KW-1185">Reference proteome</keyword>
<dbReference type="PANTHER" id="PTHR10775">
    <property type="entry name" value="OS08G0208400 PROTEIN"/>
    <property type="match status" value="1"/>
</dbReference>
<evidence type="ECO:0000313" key="2">
    <source>
        <dbReference type="Proteomes" id="UP000189701"/>
    </source>
</evidence>
<gene>
    <name evidence="3" type="primary">LOC104239853</name>
</gene>
<protein>
    <submittedName>
        <fullName evidence="3">Uncharacterized protein LOC104239853</fullName>
    </submittedName>
</protein>
<feature type="domain" description="Transposase-associated" evidence="1">
    <location>
        <begin position="8"/>
        <end position="87"/>
    </location>
</feature>